<comment type="similarity">
    <text evidence="1">Belongs to the universal stress protein A family.</text>
</comment>
<feature type="domain" description="UspA" evidence="2">
    <location>
        <begin position="147"/>
        <end position="283"/>
    </location>
</feature>
<dbReference type="Proteomes" id="UP000253975">
    <property type="component" value="Unassembled WGS sequence"/>
</dbReference>
<dbReference type="InterPro" id="IPR006016">
    <property type="entry name" value="UspA"/>
</dbReference>
<dbReference type="InterPro" id="IPR014729">
    <property type="entry name" value="Rossmann-like_a/b/a_fold"/>
</dbReference>
<dbReference type="RefSeq" id="WP_114615787.1">
    <property type="nucleotide sequence ID" value="NZ_PPTO01000010.1"/>
</dbReference>
<name>A0A369LEA7_9ACTN</name>
<dbReference type="CDD" id="cd00293">
    <property type="entry name" value="USP-like"/>
    <property type="match status" value="2"/>
</dbReference>
<reference evidence="3 4" key="1">
    <citation type="journal article" date="2018" name="Elife">
        <title>Discovery and characterization of a prevalent human gut bacterial enzyme sufficient for the inactivation of a family of plant toxins.</title>
        <authorList>
            <person name="Koppel N."/>
            <person name="Bisanz J.E."/>
            <person name="Pandelia M.E."/>
            <person name="Turnbaugh P.J."/>
            <person name="Balskus E.P."/>
        </authorList>
    </citation>
    <scope>NUCLEOTIDE SEQUENCE [LARGE SCALE GENOMIC DNA]</scope>
    <source>
        <strain evidence="3 4">OB21 GAM31</strain>
    </source>
</reference>
<dbReference type="PANTHER" id="PTHR46268">
    <property type="entry name" value="STRESS RESPONSE PROTEIN NHAX"/>
    <property type="match status" value="1"/>
</dbReference>
<dbReference type="AlphaFoldDB" id="A0A369LEA7"/>
<evidence type="ECO:0000259" key="2">
    <source>
        <dbReference type="Pfam" id="PF00582"/>
    </source>
</evidence>
<dbReference type="InterPro" id="IPR006015">
    <property type="entry name" value="Universal_stress_UspA"/>
</dbReference>
<gene>
    <name evidence="3" type="ORF">C1881_06885</name>
</gene>
<dbReference type="PANTHER" id="PTHR46268:SF6">
    <property type="entry name" value="UNIVERSAL STRESS PROTEIN UP12"/>
    <property type="match status" value="1"/>
</dbReference>
<accession>A0A369LEA7</accession>
<organism evidence="3 4">
    <name type="scientific">Slackia isoflavoniconvertens</name>
    <dbReference type="NCBI Taxonomy" id="572010"/>
    <lineage>
        <taxon>Bacteria</taxon>
        <taxon>Bacillati</taxon>
        <taxon>Actinomycetota</taxon>
        <taxon>Coriobacteriia</taxon>
        <taxon>Eggerthellales</taxon>
        <taxon>Eggerthellaceae</taxon>
        <taxon>Slackia</taxon>
    </lineage>
</organism>
<dbReference type="Pfam" id="PF00582">
    <property type="entry name" value="Usp"/>
    <property type="match status" value="2"/>
</dbReference>
<dbReference type="PRINTS" id="PR01438">
    <property type="entry name" value="UNVRSLSTRESS"/>
</dbReference>
<evidence type="ECO:0000256" key="1">
    <source>
        <dbReference type="ARBA" id="ARBA00008791"/>
    </source>
</evidence>
<feature type="domain" description="UspA" evidence="2">
    <location>
        <begin position="1"/>
        <end position="134"/>
    </location>
</feature>
<evidence type="ECO:0000313" key="4">
    <source>
        <dbReference type="Proteomes" id="UP000253975"/>
    </source>
</evidence>
<sequence length="285" mass="29974">MMKKILVGIDGSARGARALHWAARRASREGANLELLSVVDSRKVKEAGASIEDVQEAVEANLDKARNFVAKRYPNMQVEMRIAEGEVVENIVDASVGCDLIVLGSHHGISVGDTIGGAKPLRVAVSAAVPTAVIPADWAEDYDGEGVVVGIDPDGSTKQALDFSIAEAIATEQPLRLITGWGLPAWISKPAEAMGGGLGPVGEQYQVRLDSLAAVLREEYGGLDVRGHAVEGSSPTRVLQGYAKTRGVLVLGTRSRAALGRALFGSVTHSTLLNLTIPTVIVPQD</sequence>
<evidence type="ECO:0000313" key="3">
    <source>
        <dbReference type="EMBL" id="RDB57983.1"/>
    </source>
</evidence>
<protein>
    <recommendedName>
        <fullName evidence="2">UspA domain-containing protein</fullName>
    </recommendedName>
</protein>
<comment type="caution">
    <text evidence="3">The sequence shown here is derived from an EMBL/GenBank/DDBJ whole genome shotgun (WGS) entry which is preliminary data.</text>
</comment>
<dbReference type="Gene3D" id="3.40.50.620">
    <property type="entry name" value="HUPs"/>
    <property type="match status" value="2"/>
</dbReference>
<proteinExistence type="inferred from homology"/>
<dbReference type="EMBL" id="PPTO01000010">
    <property type="protein sequence ID" value="RDB57983.1"/>
    <property type="molecule type" value="Genomic_DNA"/>
</dbReference>
<dbReference type="SUPFAM" id="SSF52402">
    <property type="entry name" value="Adenine nucleotide alpha hydrolases-like"/>
    <property type="match status" value="2"/>
</dbReference>